<dbReference type="Proteomes" id="UP000238274">
    <property type="component" value="Unassembled WGS sequence"/>
</dbReference>
<feature type="chain" id="PRO_5015634606" evidence="1">
    <location>
        <begin position="21"/>
        <end position="74"/>
    </location>
</feature>
<dbReference type="AlphaFoldDB" id="A0A2S4WE20"/>
<reference evidence="3" key="3">
    <citation type="journal article" date="2018" name="Mol. Plant Microbe Interact.">
        <title>Genome sequence resources for the wheat stripe rust pathogen (Puccinia striiformis f. sp. tritici) and the barley stripe rust pathogen (Puccinia striiformis f. sp. hordei).</title>
        <authorList>
            <person name="Xia C."/>
            <person name="Wang M."/>
            <person name="Yin C."/>
            <person name="Cornejo O.E."/>
            <person name="Hulbert S.H."/>
            <person name="Chen X."/>
        </authorList>
    </citation>
    <scope>NUCLEOTIDE SEQUENCE [LARGE SCALE GENOMIC DNA]</scope>
    <source>
        <strain evidence="3">93TX-2</strain>
    </source>
</reference>
<name>A0A2S4WE20_9BASI</name>
<evidence type="ECO:0000256" key="1">
    <source>
        <dbReference type="SAM" id="SignalP"/>
    </source>
</evidence>
<proteinExistence type="predicted"/>
<dbReference type="EMBL" id="PKSM01000040">
    <property type="protein sequence ID" value="POW19992.1"/>
    <property type="molecule type" value="Genomic_DNA"/>
</dbReference>
<keyword evidence="3" id="KW-1185">Reference proteome</keyword>
<protein>
    <submittedName>
        <fullName evidence="2">Uncharacterized protein</fullName>
    </submittedName>
</protein>
<reference evidence="2 3" key="1">
    <citation type="submission" date="2017-12" db="EMBL/GenBank/DDBJ databases">
        <title>Gene loss provides genomic basis for host adaptation in cereal stripe rust fungi.</title>
        <authorList>
            <person name="Xia C."/>
        </authorList>
    </citation>
    <scope>NUCLEOTIDE SEQUENCE [LARGE SCALE GENOMIC DNA]</scope>
    <source>
        <strain evidence="2 3">93TX-2</strain>
    </source>
</reference>
<dbReference type="VEuPathDB" id="FungiDB:PSHT_04131"/>
<organism evidence="2 3">
    <name type="scientific">Puccinia striiformis</name>
    <dbReference type="NCBI Taxonomy" id="27350"/>
    <lineage>
        <taxon>Eukaryota</taxon>
        <taxon>Fungi</taxon>
        <taxon>Dikarya</taxon>
        <taxon>Basidiomycota</taxon>
        <taxon>Pucciniomycotina</taxon>
        <taxon>Pucciniomycetes</taxon>
        <taxon>Pucciniales</taxon>
        <taxon>Pucciniaceae</taxon>
        <taxon>Puccinia</taxon>
    </lineage>
</organism>
<accession>A0A2S4WE20</accession>
<sequence>MLLTKILVALQMLHHHVILGHPLALPKPLVKRAETPIEMLRGVKEDAGPLQFNGFGWIGKAKIQILRESLKPTE</sequence>
<evidence type="ECO:0000313" key="3">
    <source>
        <dbReference type="Proteomes" id="UP000238274"/>
    </source>
</evidence>
<reference evidence="3" key="2">
    <citation type="journal article" date="2018" name="BMC Genomics">
        <title>Genomic insights into host adaptation between the wheat stripe rust pathogen (Puccinia striiformis f. sp. tritici) and the barley stripe rust pathogen (Puccinia striiformis f. sp. hordei).</title>
        <authorList>
            <person name="Xia C."/>
            <person name="Wang M."/>
            <person name="Yin C."/>
            <person name="Cornejo O.E."/>
            <person name="Hulbert S.H."/>
            <person name="Chen X."/>
        </authorList>
    </citation>
    <scope>NUCLEOTIDE SEQUENCE [LARGE SCALE GENOMIC DNA]</scope>
    <source>
        <strain evidence="3">93TX-2</strain>
    </source>
</reference>
<comment type="caution">
    <text evidence="2">The sequence shown here is derived from an EMBL/GenBank/DDBJ whole genome shotgun (WGS) entry which is preliminary data.</text>
</comment>
<gene>
    <name evidence="2" type="ORF">PSHT_04131</name>
</gene>
<keyword evidence="1" id="KW-0732">Signal</keyword>
<feature type="signal peptide" evidence="1">
    <location>
        <begin position="1"/>
        <end position="20"/>
    </location>
</feature>
<evidence type="ECO:0000313" key="2">
    <source>
        <dbReference type="EMBL" id="POW19992.1"/>
    </source>
</evidence>